<dbReference type="NCBIfam" id="TIGR02284">
    <property type="entry name" value="PA2169 family four-helix-bundle protein"/>
    <property type="match status" value="1"/>
</dbReference>
<comment type="caution">
    <text evidence="2">The sequence shown here is derived from an EMBL/GenBank/DDBJ whole genome shotgun (WGS) entry which is preliminary data.</text>
</comment>
<sequence length="145" mass="15953">MTDAIKTLETLTDTAIDSAIGYEKASEGAKAPELKRILREQGQKRRALVNDLNGEITRLGGSTRTDGSTAGNAHQIWTKIATAFSDADEAAAERVEEGEDYIEKKFREALDRGGFDSETHQLLTRAHGEIAEGERLTDRLADQYD</sequence>
<feature type="domain" description="DUF2383" evidence="1">
    <location>
        <begin position="3"/>
        <end position="111"/>
    </location>
</feature>
<name>M2S8E2_9SPHN</name>
<dbReference type="PATRIC" id="fig|1234595.3.peg.2953"/>
<reference evidence="2 3" key="1">
    <citation type="journal article" date="2013" name="Genome Announc.">
        <title>Draft Genome Sequence of Strain JLT2015T, Belonging to the Family Sphingomonadaceae of the Alphaproteobacteria.</title>
        <authorList>
            <person name="Tang K."/>
            <person name="Liu K."/>
            <person name="Li S."/>
            <person name="Jiao N."/>
        </authorList>
    </citation>
    <scope>NUCLEOTIDE SEQUENCE [LARGE SCALE GENOMIC DNA]</scope>
    <source>
        <strain evidence="2 3">JLT2015</strain>
    </source>
</reference>
<dbReference type="AlphaFoldDB" id="M2S8E2"/>
<dbReference type="Pfam" id="PF09537">
    <property type="entry name" value="DUF2383"/>
    <property type="match status" value="1"/>
</dbReference>
<evidence type="ECO:0000259" key="1">
    <source>
        <dbReference type="Pfam" id="PF09537"/>
    </source>
</evidence>
<dbReference type="OrthoDB" id="7265085at2"/>
<dbReference type="EMBL" id="AMRV01000020">
    <property type="protein sequence ID" value="EMD81665.1"/>
    <property type="molecule type" value="Genomic_DNA"/>
</dbReference>
<gene>
    <name evidence="2" type="ORF">C725_2949</name>
</gene>
<dbReference type="RefSeq" id="WP_008603912.1">
    <property type="nucleotide sequence ID" value="NZ_AMRV01000020.1"/>
</dbReference>
<dbReference type="InterPro" id="IPR019052">
    <property type="entry name" value="DUF2383"/>
</dbReference>
<dbReference type="Proteomes" id="UP000011717">
    <property type="component" value="Unassembled WGS sequence"/>
</dbReference>
<dbReference type="InterPro" id="IPR011971">
    <property type="entry name" value="CHP02284"/>
</dbReference>
<evidence type="ECO:0000313" key="2">
    <source>
        <dbReference type="EMBL" id="EMD81665.1"/>
    </source>
</evidence>
<accession>M2S8E2</accession>
<evidence type="ECO:0000313" key="3">
    <source>
        <dbReference type="Proteomes" id="UP000011717"/>
    </source>
</evidence>
<keyword evidence="3" id="KW-1185">Reference proteome</keyword>
<proteinExistence type="predicted"/>
<dbReference type="InterPro" id="IPR012347">
    <property type="entry name" value="Ferritin-like"/>
</dbReference>
<protein>
    <recommendedName>
        <fullName evidence="1">DUF2383 domain-containing protein</fullName>
    </recommendedName>
</protein>
<organism evidence="2 3">
    <name type="scientific">Pacificimonas flava</name>
    <dbReference type="NCBI Taxonomy" id="1234595"/>
    <lineage>
        <taxon>Bacteria</taxon>
        <taxon>Pseudomonadati</taxon>
        <taxon>Pseudomonadota</taxon>
        <taxon>Alphaproteobacteria</taxon>
        <taxon>Sphingomonadales</taxon>
        <taxon>Sphingosinicellaceae</taxon>
        <taxon>Pacificimonas</taxon>
    </lineage>
</organism>
<dbReference type="Gene3D" id="1.20.1260.10">
    <property type="match status" value="1"/>
</dbReference>